<keyword evidence="2" id="KW-1185">Reference proteome</keyword>
<name>A0ABZ0CTH4_9BURK</name>
<dbReference type="InterPro" id="IPR004027">
    <property type="entry name" value="SEC_C_motif"/>
</dbReference>
<dbReference type="Proteomes" id="UP001303946">
    <property type="component" value="Chromosome"/>
</dbReference>
<accession>A0ABZ0CTH4</accession>
<dbReference type="Pfam" id="PF03695">
    <property type="entry name" value="UPF0149"/>
    <property type="match status" value="1"/>
</dbReference>
<sequence length="248" mass="27702">MAHADLTDEEFAELDDLLADTPEPLTPLDGVMLDGFLCGVIVQPVLLETDAWLPHVFDFDGQPLPDDVDPAWLARTRELIQRRHDALNRALAEDGWFDPFVLEFDEEHPRELPPEGEPDPLADLSEVSQALMPWVAGFQHAALCFPDLSEIPDDAVMAALARLYRHLPTETEQEKEVVATLDREHPLPTLEDAITDMVSAVADLYDLTTDRRYKVETVRREVPKVGRNDPCPCGSGKKFKQCHGATGT</sequence>
<proteinExistence type="predicted"/>
<gene>
    <name evidence="1" type="ORF">RXV79_25710</name>
</gene>
<dbReference type="Gene3D" id="3.10.450.50">
    <property type="match status" value="1"/>
</dbReference>
<dbReference type="InterPro" id="IPR011978">
    <property type="entry name" value="YgfB-like"/>
</dbReference>
<dbReference type="EMBL" id="CP136336">
    <property type="protein sequence ID" value="WOB08283.1"/>
    <property type="molecule type" value="Genomic_DNA"/>
</dbReference>
<protein>
    <submittedName>
        <fullName evidence="1">UPF0149 family protein</fullName>
    </submittedName>
</protein>
<evidence type="ECO:0000313" key="2">
    <source>
        <dbReference type="Proteomes" id="UP001303946"/>
    </source>
</evidence>
<reference evidence="1 2" key="1">
    <citation type="submission" date="2023-10" db="EMBL/GenBank/DDBJ databases">
        <title>Bacteria for the degradation of biodegradable plastic PBAT(Polybutylene adipate terephthalate).</title>
        <authorList>
            <person name="Weon H.-Y."/>
            <person name="Yeon J."/>
        </authorList>
    </citation>
    <scope>NUCLEOTIDE SEQUENCE [LARGE SCALE GENOMIC DNA]</scope>
    <source>
        <strain evidence="1 2">SBD 7-3</strain>
    </source>
</reference>
<dbReference type="SUPFAM" id="SSF103642">
    <property type="entry name" value="Sec-C motif"/>
    <property type="match status" value="1"/>
</dbReference>
<dbReference type="SUPFAM" id="SSF101327">
    <property type="entry name" value="YgfB-like"/>
    <property type="match status" value="1"/>
</dbReference>
<dbReference type="InterPro" id="IPR036255">
    <property type="entry name" value="YgfB-like_sf"/>
</dbReference>
<organism evidence="1 2">
    <name type="scientific">Piscinibacter gummiphilus</name>
    <dbReference type="NCBI Taxonomy" id="946333"/>
    <lineage>
        <taxon>Bacteria</taxon>
        <taxon>Pseudomonadati</taxon>
        <taxon>Pseudomonadota</taxon>
        <taxon>Betaproteobacteria</taxon>
        <taxon>Burkholderiales</taxon>
        <taxon>Sphaerotilaceae</taxon>
        <taxon>Piscinibacter</taxon>
    </lineage>
</organism>
<dbReference type="Pfam" id="PF02810">
    <property type="entry name" value="SEC-C"/>
    <property type="match status" value="1"/>
</dbReference>
<evidence type="ECO:0000313" key="1">
    <source>
        <dbReference type="EMBL" id="WOB08283.1"/>
    </source>
</evidence>
<dbReference type="PANTHER" id="PTHR33747:SF1">
    <property type="entry name" value="ADENYLATE CYCLASE-ASSOCIATED CAP C-TERMINAL DOMAIN-CONTAINING PROTEIN"/>
    <property type="match status" value="1"/>
</dbReference>
<dbReference type="PANTHER" id="PTHR33747">
    <property type="entry name" value="UPF0225 PROTEIN SCO1677"/>
    <property type="match status" value="1"/>
</dbReference>
<dbReference type="RefSeq" id="WP_316700996.1">
    <property type="nucleotide sequence ID" value="NZ_CP136336.1"/>
</dbReference>